<feature type="transmembrane region" description="Helical" evidence="10">
    <location>
        <begin position="7"/>
        <end position="26"/>
    </location>
</feature>
<keyword evidence="7 10" id="KW-0406">Ion transport</keyword>
<organism evidence="11 12">
    <name type="scientific">Eisenbergiella tayi</name>
    <dbReference type="NCBI Taxonomy" id="1432052"/>
    <lineage>
        <taxon>Bacteria</taxon>
        <taxon>Bacillati</taxon>
        <taxon>Bacillota</taxon>
        <taxon>Clostridia</taxon>
        <taxon>Lachnospirales</taxon>
        <taxon>Lachnospiraceae</taxon>
        <taxon>Eisenbergiella</taxon>
    </lineage>
</organism>
<dbReference type="GO" id="GO:0005886">
    <property type="term" value="C:plasma membrane"/>
    <property type="evidence" value="ECO:0007669"/>
    <property type="project" value="UniProtKB-SubCell"/>
</dbReference>
<evidence type="ECO:0000256" key="3">
    <source>
        <dbReference type="ARBA" id="ARBA00022475"/>
    </source>
</evidence>
<keyword evidence="6 10" id="KW-1133">Transmembrane helix</keyword>
<gene>
    <name evidence="10 11" type="primary">cbiN</name>
    <name evidence="11" type="ORF">BEI61_03171</name>
</gene>
<evidence type="ECO:0000256" key="7">
    <source>
        <dbReference type="ARBA" id="ARBA00023065"/>
    </source>
</evidence>
<dbReference type="PANTHER" id="PTHR38662:SF1">
    <property type="entry name" value="COBALT TRANSPORT PROTEIN CBIN"/>
    <property type="match status" value="1"/>
</dbReference>
<evidence type="ECO:0000256" key="6">
    <source>
        <dbReference type="ARBA" id="ARBA00022989"/>
    </source>
</evidence>
<dbReference type="AlphaFoldDB" id="A0A1E3AFT0"/>
<comment type="similarity">
    <text evidence="10">Belongs to the CbiN family.</text>
</comment>
<comment type="subunit">
    <text evidence="10">Forms an energy-coupling factor (ECF) transporter complex composed of an ATP-binding protein (A component, CbiO), a transmembrane protein (T component, CbiQ) and 2 possible substrate-capture proteins (S components, CbiM and CbiN) of unknown stoichimetry.</text>
</comment>
<keyword evidence="1 10" id="KW-0171">Cobalt transport</keyword>
<evidence type="ECO:0000256" key="5">
    <source>
        <dbReference type="ARBA" id="ARBA00022692"/>
    </source>
</evidence>
<feature type="transmembrane region" description="Helical" evidence="10">
    <location>
        <begin position="71"/>
        <end position="90"/>
    </location>
</feature>
<proteinExistence type="inferred from homology"/>
<comment type="subcellular location">
    <subcellularLocation>
        <location evidence="10">Cell membrane</location>
        <topology evidence="10">Multi-pass membrane protein</topology>
    </subcellularLocation>
</comment>
<keyword evidence="4 10" id="KW-0169">Cobalamin biosynthesis</keyword>
<dbReference type="GO" id="GO:0015087">
    <property type="term" value="F:cobalt ion transmembrane transporter activity"/>
    <property type="evidence" value="ECO:0007669"/>
    <property type="project" value="UniProtKB-UniRule"/>
</dbReference>
<evidence type="ECO:0000256" key="9">
    <source>
        <dbReference type="ARBA" id="ARBA00023285"/>
    </source>
</evidence>
<keyword evidence="3 10" id="KW-1003">Cell membrane</keyword>
<dbReference type="NCBIfam" id="NF002780">
    <property type="entry name" value="PRK02898.1"/>
    <property type="match status" value="1"/>
</dbReference>
<dbReference type="PATRIC" id="fig|1432052.4.peg.3534"/>
<dbReference type="HAMAP" id="MF_00330">
    <property type="entry name" value="CbiN"/>
    <property type="match status" value="1"/>
</dbReference>
<reference evidence="11 12" key="1">
    <citation type="submission" date="2016-07" db="EMBL/GenBank/DDBJ databases">
        <title>Characterization of isolates of Eisenbergiella tayi derived from blood cultures, using whole genome sequencing.</title>
        <authorList>
            <person name="Burdz T."/>
            <person name="Wiebe D."/>
            <person name="Huynh C."/>
            <person name="Bernard K."/>
        </authorList>
    </citation>
    <scope>NUCLEOTIDE SEQUENCE [LARGE SCALE GENOMIC DNA]</scope>
    <source>
        <strain evidence="11 12">NML 110608</strain>
    </source>
</reference>
<evidence type="ECO:0000256" key="10">
    <source>
        <dbReference type="HAMAP-Rule" id="MF_00330"/>
    </source>
</evidence>
<dbReference type="Proteomes" id="UP000094067">
    <property type="component" value="Unassembled WGS sequence"/>
</dbReference>
<evidence type="ECO:0000256" key="1">
    <source>
        <dbReference type="ARBA" id="ARBA00022426"/>
    </source>
</evidence>
<keyword evidence="8 10" id="KW-0472">Membrane</keyword>
<dbReference type="RefSeq" id="WP_069152963.1">
    <property type="nucleotide sequence ID" value="NZ_MCGH01000002.1"/>
</dbReference>
<comment type="pathway">
    <text evidence="10">Cofactor biosynthesis; adenosylcobalamin biosynthesis.</text>
</comment>
<dbReference type="InterPro" id="IPR003705">
    <property type="entry name" value="CbiN"/>
</dbReference>
<dbReference type="Pfam" id="PF02553">
    <property type="entry name" value="CbiN"/>
    <property type="match status" value="1"/>
</dbReference>
<dbReference type="UniPathway" id="UPA00148"/>
<keyword evidence="2 10" id="KW-0813">Transport</keyword>
<sequence>MKKDTKIAIVLIVLAILIVVLPPFVLKGAEFGGSDDAGSQKIEEIAGDYEPWFTPVFETALNGEIPGEIESLLFCVQTAIGVGIIAFLMGRMVERKKWSREEETEQKAGQSA</sequence>
<evidence type="ECO:0000313" key="12">
    <source>
        <dbReference type="Proteomes" id="UP000094067"/>
    </source>
</evidence>
<keyword evidence="5 10" id="KW-0812">Transmembrane</keyword>
<name>A0A1E3AFT0_9FIRM</name>
<dbReference type="PANTHER" id="PTHR38662">
    <property type="entry name" value="COBALT TRANSPORT PROTEIN CBIN"/>
    <property type="match status" value="1"/>
</dbReference>
<evidence type="ECO:0000313" key="11">
    <source>
        <dbReference type="EMBL" id="ODM07281.1"/>
    </source>
</evidence>
<comment type="function">
    <text evidence="10">Part of the energy-coupling factor (ECF) transporter complex CbiMNOQ involved in cobalt import.</text>
</comment>
<dbReference type="GO" id="GO:0009236">
    <property type="term" value="P:cobalamin biosynthetic process"/>
    <property type="evidence" value="ECO:0007669"/>
    <property type="project" value="UniProtKB-UniRule"/>
</dbReference>
<comment type="caution">
    <text evidence="11">The sequence shown here is derived from an EMBL/GenBank/DDBJ whole genome shotgun (WGS) entry which is preliminary data.</text>
</comment>
<evidence type="ECO:0000256" key="8">
    <source>
        <dbReference type="ARBA" id="ARBA00023136"/>
    </source>
</evidence>
<dbReference type="EMBL" id="MCGH01000002">
    <property type="protein sequence ID" value="ODM07281.1"/>
    <property type="molecule type" value="Genomic_DNA"/>
</dbReference>
<evidence type="ECO:0000256" key="4">
    <source>
        <dbReference type="ARBA" id="ARBA00022573"/>
    </source>
</evidence>
<protein>
    <recommendedName>
        <fullName evidence="10">Cobalt transport protein CbiN</fullName>
    </recommendedName>
    <alternativeName>
        <fullName evidence="10">Energy-coupling factor transporter probable substrate-capture protein CbiN</fullName>
        <shortName evidence="10">ECF transporter S component CbiN</shortName>
    </alternativeName>
</protein>
<evidence type="ECO:0000256" key="2">
    <source>
        <dbReference type="ARBA" id="ARBA00022448"/>
    </source>
</evidence>
<accession>A0A1E3AFT0</accession>
<keyword evidence="9 10" id="KW-0170">Cobalt</keyword>